<evidence type="ECO:0000313" key="3">
    <source>
        <dbReference type="Proteomes" id="UP001268036"/>
    </source>
</evidence>
<protein>
    <submittedName>
        <fullName evidence="2">Uncharacterized protein YgiB involved in biofilm formation</fullName>
    </submittedName>
</protein>
<reference evidence="2" key="1">
    <citation type="submission" date="2023-08" db="EMBL/GenBank/DDBJ databases">
        <title>Functional and genomic diversity of the sorghum phyllosphere microbiome.</title>
        <authorList>
            <person name="Shade A."/>
        </authorList>
    </citation>
    <scope>NUCLEOTIDE SEQUENCE</scope>
    <source>
        <strain evidence="2">SORGH_AS_0201</strain>
    </source>
</reference>
<evidence type="ECO:0000313" key="2">
    <source>
        <dbReference type="EMBL" id="MDR6234202.1"/>
    </source>
</evidence>
<dbReference type="AlphaFoldDB" id="A0AAJ2BQ00"/>
<dbReference type="EMBL" id="JAVJAF010000001">
    <property type="protein sequence ID" value="MDR6234202.1"/>
    <property type="molecule type" value="Genomic_DNA"/>
</dbReference>
<evidence type="ECO:0000256" key="1">
    <source>
        <dbReference type="SAM" id="SignalP"/>
    </source>
</evidence>
<dbReference type="RefSeq" id="WP_309757754.1">
    <property type="nucleotide sequence ID" value="NZ_JAVJAF010000001.1"/>
</dbReference>
<comment type="caution">
    <text evidence="2">The sequence shown here is derived from an EMBL/GenBank/DDBJ whole genome shotgun (WGS) entry which is preliminary data.</text>
</comment>
<proteinExistence type="predicted"/>
<feature type="chain" id="PRO_5042493269" evidence="1">
    <location>
        <begin position="21"/>
        <end position="183"/>
    </location>
</feature>
<sequence length="183" mass="19674">MKRSQALKLVLIGAPILTLAWCTSRPTTGYTYETVDQCNRDGVFSDTVCAQEYASAYSAHAVQAPRYVQLSDCEADFGVGRCEGPLPYYVPLMSGFLINREPATAGQVSTLDFDHDRHRDSRPLYRALDNPGTWRTGSNVAVSGRSGRVTVDRAAQAVDTGRFVSRGGFGKAAAVRASTSSGG</sequence>
<name>A0AAJ2BQ00_9PSED</name>
<dbReference type="Pfam" id="PF06693">
    <property type="entry name" value="DUF1190"/>
    <property type="match status" value="1"/>
</dbReference>
<accession>A0AAJ2BQ00</accession>
<dbReference type="Proteomes" id="UP001268036">
    <property type="component" value="Unassembled WGS sequence"/>
</dbReference>
<keyword evidence="1" id="KW-0732">Signal</keyword>
<feature type="signal peptide" evidence="1">
    <location>
        <begin position="1"/>
        <end position="20"/>
    </location>
</feature>
<organism evidence="2 3">
    <name type="scientific">Pseudomonas oryzihabitans</name>
    <dbReference type="NCBI Taxonomy" id="47885"/>
    <lineage>
        <taxon>Bacteria</taxon>
        <taxon>Pseudomonadati</taxon>
        <taxon>Pseudomonadota</taxon>
        <taxon>Gammaproteobacteria</taxon>
        <taxon>Pseudomonadales</taxon>
        <taxon>Pseudomonadaceae</taxon>
        <taxon>Pseudomonas</taxon>
    </lineage>
</organism>
<dbReference type="InterPro" id="IPR009576">
    <property type="entry name" value="Biofilm_formation_YgiB"/>
</dbReference>
<gene>
    <name evidence="2" type="ORF">QE440_001943</name>
</gene>